<reference evidence="1 2" key="1">
    <citation type="submission" date="2020-06" db="EMBL/GenBank/DDBJ databases">
        <authorList>
            <person name="Li R."/>
            <person name="Bekaert M."/>
        </authorList>
    </citation>
    <scope>NUCLEOTIDE SEQUENCE [LARGE SCALE GENOMIC DNA]</scope>
    <source>
        <strain evidence="2">wild</strain>
    </source>
</reference>
<accession>A0A6J8ERH2</accession>
<protein>
    <submittedName>
        <fullName evidence="1">Uncharacterized protein</fullName>
    </submittedName>
</protein>
<keyword evidence="2" id="KW-1185">Reference proteome</keyword>
<gene>
    <name evidence="1" type="ORF">MCOR_54330</name>
</gene>
<dbReference type="EMBL" id="CACVKT020009537">
    <property type="protein sequence ID" value="CAC5422272.1"/>
    <property type="molecule type" value="Genomic_DNA"/>
</dbReference>
<dbReference type="Proteomes" id="UP000507470">
    <property type="component" value="Unassembled WGS sequence"/>
</dbReference>
<sequence length="155" mass="18427">MPPVPRPYPDYEQLPQFHYLQHKDTPISIDGVQRRHDDFQPRSNLKKLFSEGEISSVDDNEIETERKEQLIIKKRQDEGAKGYEYYDWVDMFENNCIDKLTVSILDKYIIHKQLGYFKYKHEMVQAVKRAIASNLVVEEEELADDENDDVVIEQY</sequence>
<dbReference type="OrthoDB" id="6090131at2759"/>
<dbReference type="AlphaFoldDB" id="A0A6J8ERH2"/>
<name>A0A6J8ERH2_MYTCO</name>
<evidence type="ECO:0000313" key="2">
    <source>
        <dbReference type="Proteomes" id="UP000507470"/>
    </source>
</evidence>
<proteinExistence type="predicted"/>
<evidence type="ECO:0000313" key="1">
    <source>
        <dbReference type="EMBL" id="CAC5422272.1"/>
    </source>
</evidence>
<organism evidence="1 2">
    <name type="scientific">Mytilus coruscus</name>
    <name type="common">Sea mussel</name>
    <dbReference type="NCBI Taxonomy" id="42192"/>
    <lineage>
        <taxon>Eukaryota</taxon>
        <taxon>Metazoa</taxon>
        <taxon>Spiralia</taxon>
        <taxon>Lophotrochozoa</taxon>
        <taxon>Mollusca</taxon>
        <taxon>Bivalvia</taxon>
        <taxon>Autobranchia</taxon>
        <taxon>Pteriomorphia</taxon>
        <taxon>Mytilida</taxon>
        <taxon>Mytiloidea</taxon>
        <taxon>Mytilidae</taxon>
        <taxon>Mytilinae</taxon>
        <taxon>Mytilus</taxon>
    </lineage>
</organism>